<evidence type="ECO:0000313" key="1">
    <source>
        <dbReference type="EMBL" id="MCJ2183759.1"/>
    </source>
</evidence>
<reference evidence="1" key="1">
    <citation type="submission" date="2022-03" db="EMBL/GenBank/DDBJ databases">
        <title>Identification of a novel bacterium isolated from mangrove sediments.</title>
        <authorList>
            <person name="Pan X."/>
        </authorList>
    </citation>
    <scope>NUCLEOTIDE SEQUENCE</scope>
    <source>
        <strain evidence="1">B1949</strain>
    </source>
</reference>
<name>A0ABT0BFF9_9SPHN</name>
<dbReference type="RefSeq" id="WP_244021857.1">
    <property type="nucleotide sequence ID" value="NZ_JALHLF010000059.1"/>
</dbReference>
<accession>A0ABT0BFF9</accession>
<sequence length="133" mass="14983">MLSRSWSSNTVAQCWYMRRHVPAGRRVRGPDGAMTCTCRHCGRRIRSREKGQWDLAEGLDLDALQERSRTGHFCVVDTLDGLIVARYPIAMDADEAWIGAKLQEIAQQYGIAGSDGELQIRIVPGTRETTLRH</sequence>
<dbReference type="EMBL" id="JALHLF010000059">
    <property type="protein sequence ID" value="MCJ2183759.1"/>
    <property type="molecule type" value="Genomic_DNA"/>
</dbReference>
<proteinExistence type="predicted"/>
<gene>
    <name evidence="1" type="ORF">MTR62_13815</name>
</gene>
<protein>
    <submittedName>
        <fullName evidence="1">Uncharacterized protein</fullName>
    </submittedName>
</protein>
<dbReference type="Proteomes" id="UP001162881">
    <property type="component" value="Unassembled WGS sequence"/>
</dbReference>
<comment type="caution">
    <text evidence="1">The sequence shown here is derived from an EMBL/GenBank/DDBJ whole genome shotgun (WGS) entry which is preliminary data.</text>
</comment>
<organism evidence="1 2">
    <name type="scientific">Novosphingobium organovorum</name>
    <dbReference type="NCBI Taxonomy" id="2930092"/>
    <lineage>
        <taxon>Bacteria</taxon>
        <taxon>Pseudomonadati</taxon>
        <taxon>Pseudomonadota</taxon>
        <taxon>Alphaproteobacteria</taxon>
        <taxon>Sphingomonadales</taxon>
        <taxon>Sphingomonadaceae</taxon>
        <taxon>Novosphingobium</taxon>
    </lineage>
</organism>
<keyword evidence="2" id="KW-1185">Reference proteome</keyword>
<evidence type="ECO:0000313" key="2">
    <source>
        <dbReference type="Proteomes" id="UP001162881"/>
    </source>
</evidence>